<evidence type="ECO:0000313" key="2">
    <source>
        <dbReference type="EMBL" id="KAG5480745.1"/>
    </source>
</evidence>
<keyword evidence="3" id="KW-1185">Reference proteome</keyword>
<sequence>MPKARELLRRPAGNVGASRKDAKSRGGRDSGGCCRRSSAKVPLPPLACGHERSDSRNGRSSDEKKWSQKLVESKIFKRLMQPAQVSSVANDHRRSASRGTKEGDGQGLNGDGEKDNYDAPRLGEIPVRSKYHRPDQEKSHFANHPTYLPLAEQCGPPQPLSFTSLTPWKGHHQKCEPSNSDDSEVGDHVHSRMSHEANVGENYQRDQQVLEESRRGSGLVVSLCDSVVKGMEGSWNSVHTASIRSSASGTSSVGPTGLALMPQFRWIPKQGGGGLGFNPFMKLRCQPHLVGEASMPPVPATGAPAPLCDVLQAGVYQTPVLPRGQTPPEHQQQGEVQSRVPGGQNSSLMLSNSPSTPPEWRSVPASHHHHETGALSFYGPIGSIGIETSRKRRAVERQRGTDGEAERAYKERSSCRAVEGEDTVIQLLTQLWCDVNLLHAARIVDSPRLLSDNCEDGDSSRGGSPSLSNGGSISGDGEVDEAAMKVSEVKARQCRQQQCPVRSPSFYFREDDLASLRVEDAGEGSPSMVAAQAAVAFQPATVPAQHQERKSPSDVKAASPAASAEGQRVVGGIGQAGMRGVAVHNAASTSSSSGSSGNDSSDDSDSDGSSAGARSVAFGLDDDDDESSDSGGADSPRGDDTEAARDPTHQRSWKKLASISVSPGLGRSMLGDGQYDFMNSSVMDVSLTSRMLGSGGGGGRISLLYACSESKDGGEAAAAADRMPSSSLSRAKAQFAEASATSMTPPSTGHRSTATPAARGSTAGQDSEGTTAALVRRSQRRVSNATDTRAPSASAARLASYHESDTGSTAGHVLGEQFVYGSTFGMECRRNSYSVTACGEALDAASTSLSVCGVDMRDRHSVHPGTSEAVRNGEAAATAGVYRDSRCNTASPGAFGVMSRGSTTSPAVAVGSVAQVRSIGTQLPRLPPIDRGSMSSAASSRPPSTAQSLRVPFASTSPHQRTCSGKMANPNGCLALITPPITPAADPIPKQRRPQSNSGAVPIPCLRSSTNASVTPGLGDIVEGKSFTSLASELPGIKR</sequence>
<feature type="compositionally biased region" description="Basic and acidic residues" evidence="1">
    <location>
        <begin position="49"/>
        <end position="75"/>
    </location>
</feature>
<feature type="region of interest" description="Disordered" evidence="1">
    <location>
        <begin position="320"/>
        <end position="376"/>
    </location>
</feature>
<evidence type="ECO:0000313" key="3">
    <source>
        <dbReference type="Proteomes" id="UP000674179"/>
    </source>
</evidence>
<dbReference type="OrthoDB" id="266914at2759"/>
<feature type="compositionally biased region" description="Low complexity" evidence="1">
    <location>
        <begin position="933"/>
        <end position="948"/>
    </location>
</feature>
<name>A0A836HPU7_LEIEN</name>
<feature type="compositionally biased region" description="Polar residues" evidence="1">
    <location>
        <begin position="461"/>
        <end position="471"/>
    </location>
</feature>
<feature type="region of interest" description="Disordered" evidence="1">
    <location>
        <begin position="449"/>
        <end position="477"/>
    </location>
</feature>
<comment type="caution">
    <text evidence="2">The sequence shown here is derived from an EMBL/GenBank/DDBJ whole genome shotgun (WGS) entry which is preliminary data.</text>
</comment>
<reference evidence="2 3" key="1">
    <citation type="submission" date="2021-02" db="EMBL/GenBank/DDBJ databases">
        <title>Leishmania (Mundinia) enrietti genome sequencing and assembly.</title>
        <authorList>
            <person name="Almutairi H."/>
            <person name="Gatherer D."/>
        </authorList>
    </citation>
    <scope>NUCLEOTIDE SEQUENCE [LARGE SCALE GENOMIC DNA]</scope>
    <source>
        <strain evidence="2">CUR178</strain>
    </source>
</reference>
<feature type="region of interest" description="Disordered" evidence="1">
    <location>
        <begin position="585"/>
        <end position="652"/>
    </location>
</feature>
<feature type="compositionally biased region" description="Polar residues" evidence="1">
    <location>
        <begin position="343"/>
        <end position="354"/>
    </location>
</feature>
<proteinExistence type="predicted"/>
<feature type="compositionally biased region" description="Basic and acidic residues" evidence="1">
    <location>
        <begin position="18"/>
        <end position="28"/>
    </location>
</feature>
<dbReference type="EMBL" id="JAFHKP010000020">
    <property type="protein sequence ID" value="KAG5480745.1"/>
    <property type="molecule type" value="Genomic_DNA"/>
</dbReference>
<dbReference type="RefSeq" id="XP_067693558.1">
    <property type="nucleotide sequence ID" value="XM_067837559.1"/>
</dbReference>
<dbReference type="KEGG" id="lenr:94173069"/>
<feature type="compositionally biased region" description="Low complexity" evidence="1">
    <location>
        <begin position="586"/>
        <end position="599"/>
    </location>
</feature>
<feature type="region of interest" description="Disordered" evidence="1">
    <location>
        <begin position="1"/>
        <end position="122"/>
    </location>
</feature>
<feature type="compositionally biased region" description="Basic and acidic residues" evidence="1">
    <location>
        <begin position="636"/>
        <end position="649"/>
    </location>
</feature>
<feature type="region of interest" description="Disordered" evidence="1">
    <location>
        <begin position="540"/>
        <end position="568"/>
    </location>
</feature>
<feature type="compositionally biased region" description="Low complexity" evidence="1">
    <location>
        <begin position="789"/>
        <end position="799"/>
    </location>
</feature>
<feature type="compositionally biased region" description="Polar residues" evidence="1">
    <location>
        <begin position="739"/>
        <end position="755"/>
    </location>
</feature>
<protein>
    <submittedName>
        <fullName evidence="2">Uncharacterized protein</fullName>
    </submittedName>
</protein>
<gene>
    <name evidence="2" type="ORF">CUR178_05880</name>
</gene>
<feature type="region of interest" description="Disordered" evidence="1">
    <location>
        <begin position="735"/>
        <end position="807"/>
    </location>
</feature>
<dbReference type="Proteomes" id="UP000674179">
    <property type="component" value="Chromosome 20"/>
</dbReference>
<feature type="region of interest" description="Disordered" evidence="1">
    <location>
        <begin position="984"/>
        <end position="1009"/>
    </location>
</feature>
<organism evidence="2 3">
    <name type="scientific">Leishmania enriettii</name>
    <dbReference type="NCBI Taxonomy" id="5663"/>
    <lineage>
        <taxon>Eukaryota</taxon>
        <taxon>Discoba</taxon>
        <taxon>Euglenozoa</taxon>
        <taxon>Kinetoplastea</taxon>
        <taxon>Metakinetoplastina</taxon>
        <taxon>Trypanosomatida</taxon>
        <taxon>Trypanosomatidae</taxon>
        <taxon>Leishmaniinae</taxon>
        <taxon>Leishmania</taxon>
    </lineage>
</organism>
<dbReference type="GeneID" id="94173069"/>
<evidence type="ECO:0000256" key="1">
    <source>
        <dbReference type="SAM" id="MobiDB-lite"/>
    </source>
</evidence>
<feature type="region of interest" description="Disordered" evidence="1">
    <location>
        <begin position="921"/>
        <end position="949"/>
    </location>
</feature>
<accession>A0A836HPU7</accession>
<feature type="compositionally biased region" description="Basic and acidic residues" evidence="1">
    <location>
        <begin position="90"/>
        <end position="104"/>
    </location>
</feature>
<dbReference type="AlphaFoldDB" id="A0A836HPU7"/>